<accession>A0ABS8E1D0</accession>
<organism evidence="1 2">
    <name type="scientific">Streptomyces flavotricini</name>
    <dbReference type="NCBI Taxonomy" id="66888"/>
    <lineage>
        <taxon>Bacteria</taxon>
        <taxon>Bacillati</taxon>
        <taxon>Actinomycetota</taxon>
        <taxon>Actinomycetes</taxon>
        <taxon>Kitasatosporales</taxon>
        <taxon>Streptomycetaceae</taxon>
        <taxon>Streptomyces</taxon>
    </lineage>
</organism>
<evidence type="ECO:0008006" key="3">
    <source>
        <dbReference type="Google" id="ProtNLM"/>
    </source>
</evidence>
<reference evidence="1 2" key="1">
    <citation type="submission" date="2021-08" db="EMBL/GenBank/DDBJ databases">
        <title>Genomic Architecture of Streptomyces flavotricini NGL1 and Streptomyces erythrochromogenes HMS4 With Differential Plant Beneficial attributes and laccase production capabilities.</title>
        <authorList>
            <person name="Salwan R."/>
            <person name="Kaur R."/>
            <person name="Sharma V."/>
        </authorList>
    </citation>
    <scope>NUCLEOTIDE SEQUENCE [LARGE SCALE GENOMIC DNA]</scope>
    <source>
        <strain evidence="1 2">NGL1</strain>
    </source>
</reference>
<evidence type="ECO:0000313" key="1">
    <source>
        <dbReference type="EMBL" id="MCC0094079.1"/>
    </source>
</evidence>
<proteinExistence type="predicted"/>
<protein>
    <recommendedName>
        <fullName evidence="3">AmmeMemoRadiSam system protein B</fullName>
    </recommendedName>
</protein>
<name>A0ABS8E1D0_9ACTN</name>
<sequence>MRTLPNDTAPDARESLLAHPVRALEIDATAAREPCKEDAAVGRAASIAVAAVLAQRLSSARTRILGLFAPHGSGQPFAHAR</sequence>
<gene>
    <name evidence="1" type="ORF">K7B10_04595</name>
</gene>
<dbReference type="EMBL" id="JAINUL010000001">
    <property type="protein sequence ID" value="MCC0094079.1"/>
    <property type="molecule type" value="Genomic_DNA"/>
</dbReference>
<comment type="caution">
    <text evidence="1">The sequence shown here is derived from an EMBL/GenBank/DDBJ whole genome shotgun (WGS) entry which is preliminary data.</text>
</comment>
<dbReference type="Proteomes" id="UP001520654">
    <property type="component" value="Unassembled WGS sequence"/>
</dbReference>
<evidence type="ECO:0000313" key="2">
    <source>
        <dbReference type="Proteomes" id="UP001520654"/>
    </source>
</evidence>
<dbReference type="RefSeq" id="WP_308284511.1">
    <property type="nucleotide sequence ID" value="NZ_JAINUL010000001.1"/>
</dbReference>
<keyword evidence="2" id="KW-1185">Reference proteome</keyword>